<evidence type="ECO:0000256" key="7">
    <source>
        <dbReference type="SAM" id="MobiDB-lite"/>
    </source>
</evidence>
<dbReference type="InterPro" id="IPR031328">
    <property type="entry name" value="Ephrin"/>
</dbReference>
<evidence type="ECO:0000256" key="1">
    <source>
        <dbReference type="ARBA" id="ARBA00004370"/>
    </source>
</evidence>
<evidence type="ECO:0000313" key="11">
    <source>
        <dbReference type="EnsemblMetazoa" id="HelroP177176"/>
    </source>
</evidence>
<feature type="region of interest" description="Disordered" evidence="7">
    <location>
        <begin position="221"/>
        <end position="245"/>
    </location>
</feature>
<evidence type="ECO:0000313" key="10">
    <source>
        <dbReference type="EMBL" id="ESN98294.1"/>
    </source>
</evidence>
<dbReference type="GeneID" id="20206116"/>
<keyword evidence="5" id="KW-0325">Glycoprotein</keyword>
<dbReference type="EMBL" id="AMQM01005959">
    <property type="status" value="NOT_ANNOTATED_CDS"/>
    <property type="molecule type" value="Genomic_DNA"/>
</dbReference>
<dbReference type="GO" id="GO:0005886">
    <property type="term" value="C:plasma membrane"/>
    <property type="evidence" value="ECO:0000318"/>
    <property type="project" value="GO_Central"/>
</dbReference>
<dbReference type="PROSITE" id="PS51551">
    <property type="entry name" value="EPHRIN_RBD_2"/>
    <property type="match status" value="1"/>
</dbReference>
<dbReference type="InterPro" id="IPR001799">
    <property type="entry name" value="Ephrin_RBD"/>
</dbReference>
<comment type="caution">
    <text evidence="6">Lacks conserved residue(s) required for the propagation of feature annotation.</text>
</comment>
<feature type="compositionally biased region" description="Basic residues" evidence="7">
    <location>
        <begin position="191"/>
        <end position="204"/>
    </location>
</feature>
<dbReference type="eggNOG" id="KOG3858">
    <property type="taxonomic scope" value="Eukaryota"/>
</dbReference>
<keyword evidence="12" id="KW-1185">Reference proteome</keyword>
<organism evidence="11 12">
    <name type="scientific">Helobdella robusta</name>
    <name type="common">Californian leech</name>
    <dbReference type="NCBI Taxonomy" id="6412"/>
    <lineage>
        <taxon>Eukaryota</taxon>
        <taxon>Metazoa</taxon>
        <taxon>Spiralia</taxon>
        <taxon>Lophotrochozoa</taxon>
        <taxon>Annelida</taxon>
        <taxon>Clitellata</taxon>
        <taxon>Hirudinea</taxon>
        <taxon>Rhynchobdellida</taxon>
        <taxon>Glossiphoniidae</taxon>
        <taxon>Helobdella</taxon>
    </lineage>
</organism>
<comment type="subcellular location">
    <subcellularLocation>
        <location evidence="1">Membrane</location>
    </subcellularLocation>
</comment>
<dbReference type="PANTHER" id="PTHR11304:SF29">
    <property type="entry name" value="EPHRIN"/>
    <property type="match status" value="1"/>
</dbReference>
<dbReference type="GO" id="GO:0046875">
    <property type="term" value="F:ephrin receptor binding"/>
    <property type="evidence" value="ECO:0000318"/>
    <property type="project" value="GO_Central"/>
</dbReference>
<dbReference type="GO" id="GO:0007411">
    <property type="term" value="P:axon guidance"/>
    <property type="evidence" value="ECO:0000318"/>
    <property type="project" value="GO_Central"/>
</dbReference>
<dbReference type="Gene3D" id="2.60.40.420">
    <property type="entry name" value="Cupredoxins - blue copper proteins"/>
    <property type="match status" value="1"/>
</dbReference>
<name>T1FBB7_HELRO</name>
<evidence type="ECO:0000256" key="6">
    <source>
        <dbReference type="PROSITE-ProRule" id="PRU00884"/>
    </source>
</evidence>
<evidence type="ECO:0000256" key="4">
    <source>
        <dbReference type="ARBA" id="ARBA00023157"/>
    </source>
</evidence>
<evidence type="ECO:0000256" key="8">
    <source>
        <dbReference type="SAM" id="SignalP"/>
    </source>
</evidence>
<dbReference type="KEGG" id="hro:HELRODRAFT_177176"/>
<feature type="signal peptide" evidence="8">
    <location>
        <begin position="1"/>
        <end position="16"/>
    </location>
</feature>
<protein>
    <recommendedName>
        <fullName evidence="9">Ephrin RBD domain-containing protein</fullName>
    </recommendedName>
</protein>
<dbReference type="InParanoid" id="T1FBB7"/>
<feature type="domain" description="Ephrin RBD" evidence="9">
    <location>
        <begin position="1"/>
        <end position="99"/>
    </location>
</feature>
<keyword evidence="3" id="KW-0472">Membrane</keyword>
<dbReference type="OrthoDB" id="6250301at2759"/>
<evidence type="ECO:0000313" key="12">
    <source>
        <dbReference type="Proteomes" id="UP000015101"/>
    </source>
</evidence>
<dbReference type="RefSeq" id="XP_009023631.1">
    <property type="nucleotide sequence ID" value="XM_009025383.1"/>
</dbReference>
<dbReference type="InterPro" id="IPR008972">
    <property type="entry name" value="Cupredoxin"/>
</dbReference>
<feature type="compositionally biased region" description="Acidic residues" evidence="7">
    <location>
        <begin position="108"/>
        <end position="139"/>
    </location>
</feature>
<keyword evidence="4" id="KW-1015">Disulfide bond</keyword>
<comment type="similarity">
    <text evidence="6">Belongs to the ephrin family.</text>
</comment>
<feature type="chain" id="PRO_5010980467" description="Ephrin RBD domain-containing protein" evidence="8">
    <location>
        <begin position="17"/>
        <end position="267"/>
    </location>
</feature>
<accession>T1FBB7</accession>
<dbReference type="CTD" id="20206116"/>
<reference evidence="11" key="3">
    <citation type="submission" date="2015-06" db="UniProtKB">
        <authorList>
            <consortium name="EnsemblMetazoa"/>
        </authorList>
    </citation>
    <scope>IDENTIFICATION</scope>
</reference>
<dbReference type="PANTHER" id="PTHR11304">
    <property type="entry name" value="EPHRIN"/>
    <property type="match status" value="1"/>
</dbReference>
<dbReference type="EnsemblMetazoa" id="HelroT177176">
    <property type="protein sequence ID" value="HelroP177176"/>
    <property type="gene ID" value="HelroG177176"/>
</dbReference>
<reference evidence="10 12" key="2">
    <citation type="journal article" date="2013" name="Nature">
        <title>Insights into bilaterian evolution from three spiralian genomes.</title>
        <authorList>
            <person name="Simakov O."/>
            <person name="Marletaz F."/>
            <person name="Cho S.J."/>
            <person name="Edsinger-Gonzales E."/>
            <person name="Havlak P."/>
            <person name="Hellsten U."/>
            <person name="Kuo D.H."/>
            <person name="Larsson T."/>
            <person name="Lv J."/>
            <person name="Arendt D."/>
            <person name="Savage R."/>
            <person name="Osoegawa K."/>
            <person name="de Jong P."/>
            <person name="Grimwood J."/>
            <person name="Chapman J.A."/>
            <person name="Shapiro H."/>
            <person name="Aerts A."/>
            <person name="Otillar R.P."/>
            <person name="Terry A.Y."/>
            <person name="Boore J.L."/>
            <person name="Grigoriev I.V."/>
            <person name="Lindberg D.R."/>
            <person name="Seaver E.C."/>
            <person name="Weisblat D.A."/>
            <person name="Putnam N.H."/>
            <person name="Rokhsar D.S."/>
        </authorList>
    </citation>
    <scope>NUCLEOTIDE SEQUENCE</scope>
</reference>
<dbReference type="STRING" id="6412.T1FBB7"/>
<dbReference type="Proteomes" id="UP000015101">
    <property type="component" value="Unassembled WGS sequence"/>
</dbReference>
<evidence type="ECO:0000256" key="3">
    <source>
        <dbReference type="ARBA" id="ARBA00023136"/>
    </source>
</evidence>
<dbReference type="EMBL" id="KB097182">
    <property type="protein sequence ID" value="ESN98294.1"/>
    <property type="molecule type" value="Genomic_DNA"/>
</dbReference>
<feature type="region of interest" description="Disordered" evidence="7">
    <location>
        <begin position="107"/>
        <end position="205"/>
    </location>
</feature>
<gene>
    <name evidence="11" type="primary">20206116</name>
    <name evidence="10" type="ORF">HELRODRAFT_177176</name>
</gene>
<reference evidence="12" key="1">
    <citation type="submission" date="2012-12" db="EMBL/GenBank/DDBJ databases">
        <authorList>
            <person name="Hellsten U."/>
            <person name="Grimwood J."/>
            <person name="Chapman J.A."/>
            <person name="Shapiro H."/>
            <person name="Aerts A."/>
            <person name="Otillar R.P."/>
            <person name="Terry A.Y."/>
            <person name="Boore J.L."/>
            <person name="Simakov O."/>
            <person name="Marletaz F."/>
            <person name="Cho S.-J."/>
            <person name="Edsinger-Gonzales E."/>
            <person name="Havlak P."/>
            <person name="Kuo D.-H."/>
            <person name="Larsson T."/>
            <person name="Lv J."/>
            <person name="Arendt D."/>
            <person name="Savage R."/>
            <person name="Osoegawa K."/>
            <person name="de Jong P."/>
            <person name="Lindberg D.R."/>
            <person name="Seaver E.C."/>
            <person name="Weisblat D.A."/>
            <person name="Putnam N.H."/>
            <person name="Grigoriev I.V."/>
            <person name="Rokhsar D.S."/>
        </authorList>
    </citation>
    <scope>NUCLEOTIDE SEQUENCE</scope>
</reference>
<dbReference type="AlphaFoldDB" id="T1FBB7"/>
<dbReference type="SUPFAM" id="SSF49503">
    <property type="entry name" value="Cupredoxins"/>
    <property type="match status" value="1"/>
</dbReference>
<dbReference type="Pfam" id="PF00812">
    <property type="entry name" value="Ephrin"/>
    <property type="match status" value="1"/>
</dbReference>
<proteinExistence type="inferred from homology"/>
<keyword evidence="2 8" id="KW-0732">Signal</keyword>
<sequence>MAFVLLTMIMMMLVSENDYRNCIMYNEREALLVLNCSHPYSKRRYTILFESYPSIPNAPEYKTGESYYFITTSTGNHHGLNNVYHGACRQHNMRIKIKVSDRLPNIFYDDEEDNGDEDDDDDDDDEDYNEEDDDNDEGDASYGGKRNKNDDDDPFGTTMKITTATVTVKSNVHNISRPPPAKKVGEGGGRGQHKQKHQHQHQQRRMQITKAPTFIDNGYIFNFNDDDDDGGDRGDNNRVIKRPNSNYHTQLKCLTADSHFPERQGAT</sequence>
<evidence type="ECO:0000256" key="2">
    <source>
        <dbReference type="ARBA" id="ARBA00022729"/>
    </source>
</evidence>
<dbReference type="HOGENOM" id="CLU_1043082_0_0_1"/>
<feature type="compositionally biased region" description="Low complexity" evidence="7">
    <location>
        <begin position="157"/>
        <end position="169"/>
    </location>
</feature>
<evidence type="ECO:0000259" key="9">
    <source>
        <dbReference type="PROSITE" id="PS51551"/>
    </source>
</evidence>
<dbReference type="GO" id="GO:0048013">
    <property type="term" value="P:ephrin receptor signaling pathway"/>
    <property type="evidence" value="ECO:0000318"/>
    <property type="project" value="GO_Central"/>
</dbReference>
<evidence type="ECO:0000256" key="5">
    <source>
        <dbReference type="ARBA" id="ARBA00023180"/>
    </source>
</evidence>